<feature type="compositionally biased region" description="Polar residues" evidence="1">
    <location>
        <begin position="188"/>
        <end position="198"/>
    </location>
</feature>
<evidence type="ECO:0000313" key="3">
    <source>
        <dbReference type="Proteomes" id="UP000663838"/>
    </source>
</evidence>
<reference evidence="2" key="1">
    <citation type="submission" date="2021-02" db="EMBL/GenBank/DDBJ databases">
        <authorList>
            <person name="Nowell W R."/>
        </authorList>
    </citation>
    <scope>NUCLEOTIDE SEQUENCE</scope>
</reference>
<name>A0A821W706_9BILA</name>
<comment type="caution">
    <text evidence="2">The sequence shown here is derived from an EMBL/GenBank/DDBJ whole genome shotgun (WGS) entry which is preliminary data.</text>
</comment>
<evidence type="ECO:0000256" key="1">
    <source>
        <dbReference type="SAM" id="MobiDB-lite"/>
    </source>
</evidence>
<organism evidence="2 3">
    <name type="scientific">Rotaria socialis</name>
    <dbReference type="NCBI Taxonomy" id="392032"/>
    <lineage>
        <taxon>Eukaryota</taxon>
        <taxon>Metazoa</taxon>
        <taxon>Spiralia</taxon>
        <taxon>Gnathifera</taxon>
        <taxon>Rotifera</taxon>
        <taxon>Eurotatoria</taxon>
        <taxon>Bdelloidea</taxon>
        <taxon>Philodinida</taxon>
        <taxon>Philodinidae</taxon>
        <taxon>Rotaria</taxon>
    </lineage>
</organism>
<evidence type="ECO:0000313" key="2">
    <source>
        <dbReference type="EMBL" id="CAF4919372.1"/>
    </source>
</evidence>
<dbReference type="InterPro" id="IPR021109">
    <property type="entry name" value="Peptidase_aspartic_dom_sf"/>
</dbReference>
<accession>A0A821W706</accession>
<proteinExistence type="predicted"/>
<dbReference type="EMBL" id="CAJOBS010007136">
    <property type="protein sequence ID" value="CAF4919372.1"/>
    <property type="molecule type" value="Genomic_DNA"/>
</dbReference>
<gene>
    <name evidence="2" type="ORF">TOA249_LOCUS31987</name>
</gene>
<dbReference type="CDD" id="cd00303">
    <property type="entry name" value="retropepsin_like"/>
    <property type="match status" value="1"/>
</dbReference>
<feature type="region of interest" description="Disordered" evidence="1">
    <location>
        <begin position="188"/>
        <end position="207"/>
    </location>
</feature>
<dbReference type="Gene3D" id="2.40.70.10">
    <property type="entry name" value="Acid Proteases"/>
    <property type="match status" value="1"/>
</dbReference>
<dbReference type="Proteomes" id="UP000663838">
    <property type="component" value="Unassembled WGS sequence"/>
</dbReference>
<dbReference type="SUPFAM" id="SSF50630">
    <property type="entry name" value="Acid proteases"/>
    <property type="match status" value="1"/>
</dbReference>
<feature type="compositionally biased region" description="Basic and acidic residues" evidence="1">
    <location>
        <begin position="429"/>
        <end position="447"/>
    </location>
</feature>
<sequence length="915" mass="106252">QWPMLLINKLNKEVKSTLPPEAEYDWTYEKIICNIQDYLNLIGDKQESSVMSKFWRLAKLPNESPTMFSVYINDNTLIHTSTGQQLPYETYVNLAERYERKRQQNYEKMQPTQQPKYYPNQFKTVNQNKICQDIDLNNSYDNDYQLLQGFNIIDVSVPPPNYHTNTQVNTDRPIIDTSQPDYAGVMTTGTNGPVPNQSKPKDNPPVKNTPPGVCNYCEKRGHGRQNCRLLKLREQEPHLTWCDRCYMKNHNSIHCTFQVPIHNSHRPKNFNKQPKLDHPQVKYVQYPPKLNSYENHKIRIFTNSKFHKREYHIKREITKRLSQLEPNLRTKVLNHYTSDNPKNNFIICPHSTVQNNHECYYCQNSHPELLKLEKSIASFNSSFVANNSVNNNTQQNLNPLPTNNQFEVLKNKVSLNINNKGAKVNKKSKYQDNKQNRNNHKQHDIAIKNEAPQKVLTEQKPNPIKQLENKFNPSWTQELDKQGEGQDIKMLTVVDRGHTLLRSVHNNNAFDGGDSTLINSLHTPYPHMFGILNKTRRIQVTNESFNTPTTVRNVTPNQFWVNVNNVFIYSLVDSGAEHSSIRQDIVEKLNLEMLPLNDDERKFSVDLAGKIPILGTVYARVNLTDVELNTHRFKVVPKISEDTDELVLGQDFLISKELIYCGDRRILRGYYDNDIIWTYKSEDSKITRILSNISCYSKSSLKVKPHSNIEVPVKVDLPSHLVDNETTYEIKNFSYATYLNLIRPLNTDDIPDDGSTKYQLRYYTSYPDNLYIVDLKEPVMELDNQSNKDLNYKENSLIGKAYNIFTIYTNRLNVEEEYKNKYLTIKDKGTYKVEPSVRECLIKANVEEGSANASTNCDVKVSVYNYNFNENLTTINNSNDTSRVVCDNDNYFQHNIKMTLDNNTVHNDNTIPDDP</sequence>
<dbReference type="Pfam" id="PF13975">
    <property type="entry name" value="gag-asp_proteas"/>
    <property type="match status" value="1"/>
</dbReference>
<feature type="non-terminal residue" evidence="2">
    <location>
        <position position="1"/>
    </location>
</feature>
<protein>
    <submittedName>
        <fullName evidence="2">Uncharacterized protein</fullName>
    </submittedName>
</protein>
<feature type="region of interest" description="Disordered" evidence="1">
    <location>
        <begin position="422"/>
        <end position="453"/>
    </location>
</feature>
<dbReference type="AlphaFoldDB" id="A0A821W706"/>
<feature type="non-terminal residue" evidence="2">
    <location>
        <position position="915"/>
    </location>
</feature>